<evidence type="ECO:0000256" key="6">
    <source>
        <dbReference type="ARBA" id="ARBA00022603"/>
    </source>
</evidence>
<keyword evidence="9 13" id="KW-0694">RNA-binding</keyword>
<dbReference type="EC" id="2.1.1.176" evidence="3"/>
<keyword evidence="4" id="KW-0963">Cytoplasm</keyword>
<dbReference type="InterPro" id="IPR049560">
    <property type="entry name" value="MeTrfase_RsmB-F_NOP2_cat"/>
</dbReference>
<gene>
    <name evidence="15" type="ORF">Thpro_022523</name>
</gene>
<dbReference type="GO" id="GO:0009383">
    <property type="term" value="F:rRNA (cytosine-C5-)-methyltransferase activity"/>
    <property type="evidence" value="ECO:0007669"/>
    <property type="project" value="TreeGrafter"/>
</dbReference>
<dbReference type="InterPro" id="IPR023267">
    <property type="entry name" value="RCMT"/>
</dbReference>
<name>A0A1A6C146_9GAMM</name>
<dbReference type="PANTHER" id="PTHR22807">
    <property type="entry name" value="NOP2 YEAST -RELATED NOL1/NOP2/FMU SUN DOMAIN-CONTAINING"/>
    <property type="match status" value="1"/>
</dbReference>
<dbReference type="Pfam" id="PF22458">
    <property type="entry name" value="RsmF-B_ferredox"/>
    <property type="match status" value="1"/>
</dbReference>
<keyword evidence="7 13" id="KW-0808">Transferase</keyword>
<dbReference type="FunFam" id="3.30.70.1170:FF:000002">
    <property type="entry name" value="Ribosomal RNA small subunit methyltransferase B"/>
    <property type="match status" value="1"/>
</dbReference>
<keyword evidence="5" id="KW-0698">rRNA processing</keyword>
<dbReference type="Gene3D" id="3.40.50.150">
    <property type="entry name" value="Vaccinia Virus protein VP39"/>
    <property type="match status" value="1"/>
</dbReference>
<dbReference type="GO" id="GO:0003723">
    <property type="term" value="F:RNA binding"/>
    <property type="evidence" value="ECO:0007669"/>
    <property type="project" value="UniProtKB-UniRule"/>
</dbReference>
<dbReference type="SUPFAM" id="SSF53335">
    <property type="entry name" value="S-adenosyl-L-methionine-dependent methyltransferases"/>
    <property type="match status" value="1"/>
</dbReference>
<dbReference type="Gene3D" id="3.30.70.1170">
    <property type="entry name" value="Sun protein, domain 3"/>
    <property type="match status" value="1"/>
</dbReference>
<dbReference type="InterPro" id="IPR001678">
    <property type="entry name" value="MeTrfase_RsmB-F_NOP2_dom"/>
</dbReference>
<dbReference type="NCBIfam" id="TIGR00563">
    <property type="entry name" value="rsmB"/>
    <property type="match status" value="1"/>
</dbReference>
<evidence type="ECO:0000313" key="15">
    <source>
        <dbReference type="EMBL" id="OBS08273.1"/>
    </source>
</evidence>
<dbReference type="GO" id="GO:0006355">
    <property type="term" value="P:regulation of DNA-templated transcription"/>
    <property type="evidence" value="ECO:0007669"/>
    <property type="project" value="InterPro"/>
</dbReference>
<dbReference type="CDD" id="cd02440">
    <property type="entry name" value="AdoMet_MTases"/>
    <property type="match status" value="1"/>
</dbReference>
<feature type="binding site" evidence="13">
    <location>
        <begin position="245"/>
        <end position="251"/>
    </location>
    <ligand>
        <name>S-adenosyl-L-methionine</name>
        <dbReference type="ChEBI" id="CHEBI:59789"/>
    </ligand>
</feature>
<evidence type="ECO:0000256" key="10">
    <source>
        <dbReference type="ARBA" id="ARBA00030399"/>
    </source>
</evidence>
<feature type="active site" description="Nucleophile" evidence="13">
    <location>
        <position position="367"/>
    </location>
</feature>
<organism evidence="15 16">
    <name type="scientific">Acidihalobacter prosperus</name>
    <dbReference type="NCBI Taxonomy" id="160660"/>
    <lineage>
        <taxon>Bacteria</taxon>
        <taxon>Pseudomonadati</taxon>
        <taxon>Pseudomonadota</taxon>
        <taxon>Gammaproteobacteria</taxon>
        <taxon>Chromatiales</taxon>
        <taxon>Ectothiorhodospiraceae</taxon>
        <taxon>Acidihalobacter</taxon>
    </lineage>
</organism>
<comment type="caution">
    <text evidence="15">The sequence shown here is derived from an EMBL/GenBank/DDBJ whole genome shotgun (WGS) entry which is preliminary data.</text>
</comment>
<feature type="binding site" evidence="13">
    <location>
        <position position="314"/>
    </location>
    <ligand>
        <name>S-adenosyl-L-methionine</name>
        <dbReference type="ChEBI" id="CHEBI:59789"/>
    </ligand>
</feature>
<comment type="subcellular location">
    <subcellularLocation>
        <location evidence="2">Cytoplasm</location>
    </subcellularLocation>
</comment>
<dbReference type="GO" id="GO:0005829">
    <property type="term" value="C:cytosol"/>
    <property type="evidence" value="ECO:0007669"/>
    <property type="project" value="TreeGrafter"/>
</dbReference>
<evidence type="ECO:0000256" key="5">
    <source>
        <dbReference type="ARBA" id="ARBA00022552"/>
    </source>
</evidence>
<accession>A0A1A6C146</accession>
<dbReference type="PRINTS" id="PR02008">
    <property type="entry name" value="RCMTFAMILY"/>
</dbReference>
<evidence type="ECO:0000256" key="12">
    <source>
        <dbReference type="ARBA" id="ARBA00047283"/>
    </source>
</evidence>
<dbReference type="SUPFAM" id="SSF48013">
    <property type="entry name" value="NusB-like"/>
    <property type="match status" value="1"/>
</dbReference>
<protein>
    <recommendedName>
        <fullName evidence="3">16S rRNA (cytosine(967)-C(5))-methyltransferase</fullName>
        <ecNumber evidence="3">2.1.1.176</ecNumber>
    </recommendedName>
    <alternativeName>
        <fullName evidence="10">16S rRNA m5C967 methyltransferase</fullName>
    </alternativeName>
    <alternativeName>
        <fullName evidence="11">rRNA (cytosine-C(5)-)-methyltransferase RsmB</fullName>
    </alternativeName>
</protein>
<evidence type="ECO:0000259" key="14">
    <source>
        <dbReference type="PROSITE" id="PS51686"/>
    </source>
</evidence>
<dbReference type="InterPro" id="IPR006027">
    <property type="entry name" value="NusB_RsmB_TIM44"/>
</dbReference>
<dbReference type="Pfam" id="PF01189">
    <property type="entry name" value="Methyltr_RsmB-F"/>
    <property type="match status" value="1"/>
</dbReference>
<comment type="similarity">
    <text evidence="13">Belongs to the class I-like SAM-binding methyltransferase superfamily. RsmB/NOP family.</text>
</comment>
<dbReference type="GO" id="GO:0070475">
    <property type="term" value="P:rRNA base methylation"/>
    <property type="evidence" value="ECO:0007669"/>
    <property type="project" value="TreeGrafter"/>
</dbReference>
<reference evidence="15 16" key="1">
    <citation type="journal article" date="2014" name="Genome Announc.">
        <title>Draft Genome Sequence of the Iron-Oxidizing, Acidophilic, and Halotolerant 'Thiobacillus prosperus' Type Strain DSM 5130.</title>
        <authorList>
            <person name="Ossandon F.J."/>
            <person name="Cardenas J.P."/>
            <person name="Corbett M."/>
            <person name="Quatrini R."/>
            <person name="Holmes D.S."/>
            <person name="Watkin E."/>
        </authorList>
    </citation>
    <scope>NUCLEOTIDE SEQUENCE [LARGE SCALE GENOMIC DNA]</scope>
    <source>
        <strain evidence="15 16">DSM 5130</strain>
    </source>
</reference>
<feature type="binding site" evidence="13">
    <location>
        <position position="295"/>
    </location>
    <ligand>
        <name>S-adenosyl-L-methionine</name>
        <dbReference type="ChEBI" id="CHEBI:59789"/>
    </ligand>
</feature>
<dbReference type="FunFam" id="3.40.50.150:FF:000022">
    <property type="entry name" value="Ribosomal RNA small subunit methyltransferase B"/>
    <property type="match status" value="1"/>
</dbReference>
<feature type="domain" description="SAM-dependent MTase RsmB/NOP-type" evidence="14">
    <location>
        <begin position="155"/>
        <end position="425"/>
    </location>
</feature>
<dbReference type="AlphaFoldDB" id="A0A1A6C146"/>
<dbReference type="InterPro" id="IPR035926">
    <property type="entry name" value="NusB-like_sf"/>
</dbReference>
<keyword evidence="6 13" id="KW-0489">Methyltransferase</keyword>
<dbReference type="PANTHER" id="PTHR22807:SF61">
    <property type="entry name" value="NOL1_NOP2_SUN FAMILY PROTEIN _ ANTITERMINATION NUSB DOMAIN-CONTAINING PROTEIN"/>
    <property type="match status" value="1"/>
</dbReference>
<evidence type="ECO:0000256" key="3">
    <source>
        <dbReference type="ARBA" id="ARBA00012140"/>
    </source>
</evidence>
<sequence>MEVVDSVRRQGRSLSQALPRAERQLAAGPPRALLRERAYGLLRYAPRLDAWLDALVTQPLRARDAPVARLIQLGLYELFFLRTPDYAAVNEAVALAGRLGRPWAARLVNGVLRNAQRREAELTALTARVDSARLAHPDWLIERIRGDWGDAAEAVFAANNARAPMTLRINRAKTDIETYAAMLRTEGIGAKAGRHAPDSLVLAQPVDVEALPGFRAGWVSVQDEAAQLAAGLVAASPAHRVLDACAAPGGKTAHLIERAGGTLDITAVEIEPDRLARVDDTLRRLDLSAHLLAADAGMPRDWWDGRAYDRILLDAPCSATGVIRRHPDIKLLRRASDIAGLAERQQALLEALWPLLAQGGRLVYATCSIVPDENQRVIEHFMRNHADATEWPIVADWGRAMTHGRQILPGEDGMDGFYYACLLKAPT</sequence>
<comment type="catalytic activity">
    <reaction evidence="12">
        <text>cytidine(967) in 16S rRNA + S-adenosyl-L-methionine = 5-methylcytidine(967) in 16S rRNA + S-adenosyl-L-homocysteine + H(+)</text>
        <dbReference type="Rhea" id="RHEA:42748"/>
        <dbReference type="Rhea" id="RHEA-COMP:10219"/>
        <dbReference type="Rhea" id="RHEA-COMP:10220"/>
        <dbReference type="ChEBI" id="CHEBI:15378"/>
        <dbReference type="ChEBI" id="CHEBI:57856"/>
        <dbReference type="ChEBI" id="CHEBI:59789"/>
        <dbReference type="ChEBI" id="CHEBI:74483"/>
        <dbReference type="ChEBI" id="CHEBI:82748"/>
        <dbReference type="EC" id="2.1.1.176"/>
    </reaction>
</comment>
<evidence type="ECO:0000256" key="8">
    <source>
        <dbReference type="ARBA" id="ARBA00022691"/>
    </source>
</evidence>
<comment type="function">
    <text evidence="1">Specifically methylates the cytosine at position 967 (m5C967) of 16S rRNA.</text>
</comment>
<evidence type="ECO:0000256" key="13">
    <source>
        <dbReference type="PROSITE-ProRule" id="PRU01023"/>
    </source>
</evidence>
<dbReference type="InterPro" id="IPR029063">
    <property type="entry name" value="SAM-dependent_MTases_sf"/>
</dbReference>
<dbReference type="InterPro" id="IPR054728">
    <property type="entry name" value="RsmB-like_ferredoxin"/>
</dbReference>
<proteinExistence type="inferred from homology"/>
<evidence type="ECO:0000256" key="9">
    <source>
        <dbReference type="ARBA" id="ARBA00022884"/>
    </source>
</evidence>
<feature type="binding site" evidence="13">
    <location>
        <position position="269"/>
    </location>
    <ligand>
        <name>S-adenosyl-L-methionine</name>
        <dbReference type="ChEBI" id="CHEBI:59789"/>
    </ligand>
</feature>
<evidence type="ECO:0000256" key="1">
    <source>
        <dbReference type="ARBA" id="ARBA00002724"/>
    </source>
</evidence>
<dbReference type="Gene3D" id="1.10.940.10">
    <property type="entry name" value="NusB-like"/>
    <property type="match status" value="1"/>
</dbReference>
<keyword evidence="8 13" id="KW-0949">S-adenosyl-L-methionine</keyword>
<dbReference type="Proteomes" id="UP000029273">
    <property type="component" value="Unassembled WGS sequence"/>
</dbReference>
<dbReference type="Pfam" id="PF01029">
    <property type="entry name" value="NusB"/>
    <property type="match status" value="1"/>
</dbReference>
<evidence type="ECO:0000256" key="2">
    <source>
        <dbReference type="ARBA" id="ARBA00004496"/>
    </source>
</evidence>
<dbReference type="NCBIfam" id="NF008149">
    <property type="entry name" value="PRK10901.1"/>
    <property type="match status" value="1"/>
</dbReference>
<keyword evidence="16" id="KW-1185">Reference proteome</keyword>
<dbReference type="PROSITE" id="PS51686">
    <property type="entry name" value="SAM_MT_RSMB_NOP"/>
    <property type="match status" value="1"/>
</dbReference>
<evidence type="ECO:0000313" key="16">
    <source>
        <dbReference type="Proteomes" id="UP000029273"/>
    </source>
</evidence>
<evidence type="ECO:0000256" key="4">
    <source>
        <dbReference type="ARBA" id="ARBA00022490"/>
    </source>
</evidence>
<evidence type="ECO:0000256" key="7">
    <source>
        <dbReference type="ARBA" id="ARBA00022679"/>
    </source>
</evidence>
<dbReference type="InterPro" id="IPR004573">
    <property type="entry name" value="rRNA_ssu_MeTfrase_B"/>
</dbReference>
<evidence type="ECO:0000256" key="11">
    <source>
        <dbReference type="ARBA" id="ARBA00031088"/>
    </source>
</evidence>
<dbReference type="EMBL" id="JQSG02000006">
    <property type="protein sequence ID" value="OBS08273.1"/>
    <property type="molecule type" value="Genomic_DNA"/>
</dbReference>